<dbReference type="GO" id="GO:0008195">
    <property type="term" value="F:phosphatidate phosphatase activity"/>
    <property type="evidence" value="ECO:0007669"/>
    <property type="project" value="InterPro"/>
</dbReference>
<accession>A0A0F8U8K1</accession>
<dbReference type="Proteomes" id="UP000034947">
    <property type="component" value="Unassembled WGS sequence"/>
</dbReference>
<comment type="caution">
    <text evidence="2">The sequence shown here is derived from an EMBL/GenBank/DDBJ whole genome shotgun (WGS) entry which is preliminary data.</text>
</comment>
<dbReference type="AlphaFoldDB" id="A0A0F8U8K1"/>
<dbReference type="EMBL" id="JYKN01002522">
    <property type="protein sequence ID" value="KKK16089.1"/>
    <property type="molecule type" value="Genomic_DNA"/>
</dbReference>
<protein>
    <recommendedName>
        <fullName evidence="1">Phosphatidate phosphatase APP1 catalytic domain-containing protein</fullName>
    </recommendedName>
</protein>
<organism evidence="2 3">
    <name type="scientific">Aspergillus ochraceoroseus</name>
    <dbReference type="NCBI Taxonomy" id="138278"/>
    <lineage>
        <taxon>Eukaryota</taxon>
        <taxon>Fungi</taxon>
        <taxon>Dikarya</taxon>
        <taxon>Ascomycota</taxon>
        <taxon>Pezizomycotina</taxon>
        <taxon>Eurotiomycetes</taxon>
        <taxon>Eurotiomycetidae</taxon>
        <taxon>Eurotiales</taxon>
        <taxon>Aspergillaceae</taxon>
        <taxon>Aspergillus</taxon>
        <taxon>Aspergillus subgen. Nidulantes</taxon>
    </lineage>
</organism>
<dbReference type="InterPro" id="IPR052935">
    <property type="entry name" value="Mg2+_PAP"/>
</dbReference>
<reference evidence="2 3" key="1">
    <citation type="submission" date="2015-02" db="EMBL/GenBank/DDBJ databases">
        <title>Draft Genome Sequences of Two Closely-Related Aflatoxigenic Aspergillus Species Obtained from the Cote d'Ivoire.</title>
        <authorList>
            <person name="Moore G.G."/>
            <person name="Beltz S.B."/>
            <person name="Mack B.M."/>
        </authorList>
    </citation>
    <scope>NUCLEOTIDE SEQUENCE [LARGE SCALE GENOMIC DNA]</scope>
    <source>
        <strain evidence="2 3">SRRC1432</strain>
    </source>
</reference>
<name>A0A0F8U8K1_9EURO</name>
<gene>
    <name evidence="2" type="ORF">AOCH_006256</name>
</gene>
<dbReference type="PANTHER" id="PTHR28208:SF1">
    <property type="entry name" value="FILAMENT ORGANIZATION PROTEIN APP1-LIKE, PUTATIVE (AFU_ORTHOLOGUE AFUA_1G06650)-RELATED"/>
    <property type="match status" value="1"/>
</dbReference>
<evidence type="ECO:0000313" key="3">
    <source>
        <dbReference type="Proteomes" id="UP000034947"/>
    </source>
</evidence>
<sequence>MSSSRVQQKDTTVPPKTERLPNTWKRYSSMLRIASSSLLRQPSQKADTYLHDVWLLDNTAYRHHPSHISGELHSWRVEVIAFVFRKDSRRDISKFVAGIADLIGLDGEMGMEKEIRRRIAKRLQPFLYHVVEDHSLLLEIPLPNLTTQIHKLGPTDANGIISQMVNTGVHHIADGARIRPHIRGVRDRASMETIFAGPEGWLVISDIDDTIKHTKTSDTTGILRTTFAEEPRPIAGMPHLYSHIERHFEPTWFYLSAAPYHLYPFLHRFIQTHFSHGTLMLRDSSWRDVSELVKSFTVETMEYKVDQIKKIRQWFPHRRVICIGDSTQTDPETYAEIYKSHPEWIYAILIRKVTHVPHLEKQNSSKRFKTAFQDVPGHVWKVFEHPREVYDLLG</sequence>
<evidence type="ECO:0000259" key="1">
    <source>
        <dbReference type="Pfam" id="PF09949"/>
    </source>
</evidence>
<dbReference type="VEuPathDB" id="FungiDB:P175DRAFT_0496637"/>
<dbReference type="PANTHER" id="PTHR28208">
    <property type="entry name" value="PHOSPHATIDATE PHOSPHATASE APP1"/>
    <property type="match status" value="1"/>
</dbReference>
<evidence type="ECO:0000313" key="2">
    <source>
        <dbReference type="EMBL" id="KKK16089.1"/>
    </source>
</evidence>
<dbReference type="OrthoDB" id="414243at2759"/>
<dbReference type="Pfam" id="PF09949">
    <property type="entry name" value="APP1_cat"/>
    <property type="match status" value="1"/>
</dbReference>
<dbReference type="GO" id="GO:0030479">
    <property type="term" value="C:actin cortical patch"/>
    <property type="evidence" value="ECO:0007669"/>
    <property type="project" value="TreeGrafter"/>
</dbReference>
<proteinExistence type="predicted"/>
<keyword evidence="3" id="KW-1185">Reference proteome</keyword>
<feature type="domain" description="Phosphatidate phosphatase APP1 catalytic" evidence="1">
    <location>
        <begin position="201"/>
        <end position="352"/>
    </location>
</feature>
<dbReference type="InterPro" id="IPR019236">
    <property type="entry name" value="APP1_cat"/>
</dbReference>